<dbReference type="OrthoDB" id="5431474at2759"/>
<comment type="caution">
    <text evidence="3">The sequence shown here is derived from an EMBL/GenBank/DDBJ whole genome shotgun (WGS) entry which is preliminary data.</text>
</comment>
<protein>
    <submittedName>
        <fullName evidence="3">Uncharacterized protein</fullName>
    </submittedName>
</protein>
<feature type="compositionally biased region" description="Polar residues" evidence="2">
    <location>
        <begin position="1243"/>
        <end position="1262"/>
    </location>
</feature>
<proteinExistence type="predicted"/>
<keyword evidence="1" id="KW-0175">Coiled coil</keyword>
<feature type="compositionally biased region" description="Low complexity" evidence="2">
    <location>
        <begin position="1296"/>
        <end position="1308"/>
    </location>
</feature>
<feature type="region of interest" description="Disordered" evidence="2">
    <location>
        <begin position="825"/>
        <end position="952"/>
    </location>
</feature>
<feature type="compositionally biased region" description="Polar residues" evidence="2">
    <location>
        <begin position="872"/>
        <end position="886"/>
    </location>
</feature>
<feature type="compositionally biased region" description="Low complexity" evidence="2">
    <location>
        <begin position="1194"/>
        <end position="1208"/>
    </location>
</feature>
<feature type="region of interest" description="Disordered" evidence="2">
    <location>
        <begin position="29"/>
        <end position="54"/>
    </location>
</feature>
<feature type="region of interest" description="Disordered" evidence="2">
    <location>
        <begin position="194"/>
        <end position="324"/>
    </location>
</feature>
<feature type="compositionally biased region" description="Basic and acidic residues" evidence="2">
    <location>
        <begin position="907"/>
        <end position="936"/>
    </location>
</feature>
<evidence type="ECO:0000313" key="4">
    <source>
        <dbReference type="Proteomes" id="UP000813461"/>
    </source>
</evidence>
<feature type="compositionally biased region" description="Basic and acidic residues" evidence="2">
    <location>
        <begin position="293"/>
        <end position="308"/>
    </location>
</feature>
<dbReference type="EMBL" id="JAGMVJ010000001">
    <property type="protein sequence ID" value="KAH7095175.1"/>
    <property type="molecule type" value="Genomic_DNA"/>
</dbReference>
<feature type="compositionally biased region" description="Basic and acidic residues" evidence="2">
    <location>
        <begin position="1018"/>
        <end position="1028"/>
    </location>
</feature>
<feature type="coiled-coil region" evidence="1">
    <location>
        <begin position="472"/>
        <end position="558"/>
    </location>
</feature>
<feature type="region of interest" description="Disordered" evidence="2">
    <location>
        <begin position="1101"/>
        <end position="1127"/>
    </location>
</feature>
<evidence type="ECO:0000256" key="2">
    <source>
        <dbReference type="SAM" id="MobiDB-lite"/>
    </source>
</evidence>
<feature type="compositionally biased region" description="Polar residues" evidence="2">
    <location>
        <begin position="409"/>
        <end position="443"/>
    </location>
</feature>
<feature type="compositionally biased region" description="Polar residues" evidence="2">
    <location>
        <begin position="834"/>
        <end position="848"/>
    </location>
</feature>
<feature type="compositionally biased region" description="Low complexity" evidence="2">
    <location>
        <begin position="858"/>
        <end position="871"/>
    </location>
</feature>
<evidence type="ECO:0000313" key="3">
    <source>
        <dbReference type="EMBL" id="KAH7095175.1"/>
    </source>
</evidence>
<feature type="compositionally biased region" description="Basic and acidic residues" evidence="2">
    <location>
        <begin position="1309"/>
        <end position="1318"/>
    </location>
</feature>
<gene>
    <name evidence="3" type="ORF">FB567DRAFT_21922</name>
</gene>
<feature type="compositionally biased region" description="Basic and acidic residues" evidence="2">
    <location>
        <begin position="199"/>
        <end position="208"/>
    </location>
</feature>
<feature type="compositionally biased region" description="Polar residues" evidence="2">
    <location>
        <begin position="137"/>
        <end position="147"/>
    </location>
</feature>
<sequence>MTSKRIFSWSKRQSGSETYYRTGGIVPIDASPELSGNNGIDAKPIPKSGRKRPSDLKILTEKKQVALSPQSAQYNVALVSAASNLQGVFDDMLRSPAPFLAACPRSASLLKPLPQRPRSLSLPSTPDSPAELPGSILQENQGFPPSVFSQDFAQTSVPIETSQGATHLSSKRSEDEENLHNLLDLFPEPLAHAKSVPDLGRRESEMRSIRSGNALNPNAPVKPSPSTIHHKKSLSETSARRRSKSELLASPSASESKIPSSPVPTTGNGKESSSRTRARRVLQPAPLIPEGQTWKEHSESSEKREFRRSLGPAITPTPTSTRSKQIEELKATIATQDYTISTLQGQFSSLRASHESHVARLTDTHSAEVASLSNYARILEEQQRPSLHHASSNNLLFLLDTTEPRTPSHESSQPTAESGSSATSTKSFQSAFEKQQRSPQRSRNSPEMESLKRKLSTTRRPETTNRNLLPELNQYKQNNVALQKQIESLMAKLNEAKKNERATKVSADEAVRQCEEWREKAMTAEKTVKSAQALQNTIDHLENRLEIANIEKLDAQEQLFNVQSERTPFDFELPRLQVPRAANHDATKATGYKHMSMSTVFSSDSPVSPDGAQETSTLAAFVAHIERLQDQVRQKDATISELELGREQLLQRQDQLERDQKSLGLQMDIQNDLMRKTGQSDTHIHELRTAVIDRETIIDEKEKSVRLLKKQLEHHKLLLHAQIRRNATLTLHAATEQDALPDLSTLAKRKDIDKWVEELQVRLRKEKELSRSNVTSDSREATLIDLRDEIDFYVREIILYKLDIRGYKSDIKKLKRITAQMSSYGSRVSDLDSETSSLRPAATPNQAPFSPFTPELGSSDVPSPSLPDSIPRTATTGAPASATDSSRNPRNDILDPSSLRLMLQVDSQDRERSRLPDSTVDDRVMQEAEKAHRDPLSHSMKALPATPPSPNSAQLSDMFTNVPRDFLPSFQRHGRSMSESVISQYATAKSHDVFSGYEDSESVPMTKAGRSASISEMGRGRTTPERPPRPRYGLFESPSVKRTEILRPSSPPRADVVAEALRHAPRQEVNIPDPLMSRHDSNTPAVLTAPPIMARYAQETTASSPSPMPLATHRSRAGSTGSSAAYNPVEAPSERKLSATSASSIPFVIGMGSPHNPAIVSPIGIMPPTSCSITRNAPLKLNTSRAGVGGTMASCTPVTSPVSPTNTSMLEPPAKVSATKPTSVNPAALSRKFSLSRKHDEQTPASPRTPSHSRNVSGSSIRTAIRLPKGRDKERDAHKMRKDSIGLPQPLGSPFAVDRAASEASAGAERVDRGDGRGQSHAIGEAI</sequence>
<feature type="coiled-coil region" evidence="1">
    <location>
        <begin position="625"/>
        <end position="659"/>
    </location>
</feature>
<feature type="region of interest" description="Disordered" evidence="2">
    <location>
        <begin position="1187"/>
        <end position="1327"/>
    </location>
</feature>
<keyword evidence="4" id="KW-1185">Reference proteome</keyword>
<name>A0A8K0RI01_9PLEO</name>
<feature type="region of interest" description="Disordered" evidence="2">
    <location>
        <begin position="111"/>
        <end position="147"/>
    </location>
</feature>
<organism evidence="3 4">
    <name type="scientific">Paraphoma chrysanthemicola</name>
    <dbReference type="NCBI Taxonomy" id="798071"/>
    <lineage>
        <taxon>Eukaryota</taxon>
        <taxon>Fungi</taxon>
        <taxon>Dikarya</taxon>
        <taxon>Ascomycota</taxon>
        <taxon>Pezizomycotina</taxon>
        <taxon>Dothideomycetes</taxon>
        <taxon>Pleosporomycetidae</taxon>
        <taxon>Pleosporales</taxon>
        <taxon>Pleosporineae</taxon>
        <taxon>Phaeosphaeriaceae</taxon>
        <taxon>Paraphoma</taxon>
    </lineage>
</organism>
<feature type="compositionally biased region" description="Low complexity" evidence="2">
    <location>
        <begin position="111"/>
        <end position="129"/>
    </location>
</feature>
<feature type="region of interest" description="Disordered" evidence="2">
    <location>
        <begin position="403"/>
        <end position="472"/>
    </location>
</feature>
<accession>A0A8K0RI01</accession>
<reference evidence="3" key="1">
    <citation type="journal article" date="2021" name="Nat. Commun.">
        <title>Genetic determinants of endophytism in the Arabidopsis root mycobiome.</title>
        <authorList>
            <person name="Mesny F."/>
            <person name="Miyauchi S."/>
            <person name="Thiergart T."/>
            <person name="Pickel B."/>
            <person name="Atanasova L."/>
            <person name="Karlsson M."/>
            <person name="Huettel B."/>
            <person name="Barry K.W."/>
            <person name="Haridas S."/>
            <person name="Chen C."/>
            <person name="Bauer D."/>
            <person name="Andreopoulos W."/>
            <person name="Pangilinan J."/>
            <person name="LaButti K."/>
            <person name="Riley R."/>
            <person name="Lipzen A."/>
            <person name="Clum A."/>
            <person name="Drula E."/>
            <person name="Henrissat B."/>
            <person name="Kohler A."/>
            <person name="Grigoriev I.V."/>
            <person name="Martin F.M."/>
            <person name="Hacquard S."/>
        </authorList>
    </citation>
    <scope>NUCLEOTIDE SEQUENCE</scope>
    <source>
        <strain evidence="3">MPI-SDFR-AT-0120</strain>
    </source>
</reference>
<feature type="compositionally biased region" description="Low complexity" evidence="2">
    <location>
        <begin position="246"/>
        <end position="260"/>
    </location>
</feature>
<dbReference type="Proteomes" id="UP000813461">
    <property type="component" value="Unassembled WGS sequence"/>
</dbReference>
<feature type="region of interest" description="Disordered" evidence="2">
    <location>
        <begin position="997"/>
        <end position="1035"/>
    </location>
</feature>
<evidence type="ECO:0000256" key="1">
    <source>
        <dbReference type="SAM" id="Coils"/>
    </source>
</evidence>